<dbReference type="AlphaFoldDB" id="A0AAP5LPI3"/>
<organism evidence="2 3">
    <name type="scientific">Paenibacillus amylolyticus</name>
    <dbReference type="NCBI Taxonomy" id="1451"/>
    <lineage>
        <taxon>Bacteria</taxon>
        <taxon>Bacillati</taxon>
        <taxon>Bacillota</taxon>
        <taxon>Bacilli</taxon>
        <taxon>Bacillales</taxon>
        <taxon>Paenibacillaceae</taxon>
        <taxon>Paenibacillus</taxon>
    </lineage>
</organism>
<feature type="coiled-coil region" evidence="1">
    <location>
        <begin position="144"/>
        <end position="181"/>
    </location>
</feature>
<dbReference type="EMBL" id="JAVDTR010000002">
    <property type="protein sequence ID" value="MDR6722524.1"/>
    <property type="molecule type" value="Genomic_DNA"/>
</dbReference>
<gene>
    <name evidence="2" type="ORF">J2W91_000972</name>
</gene>
<dbReference type="RefSeq" id="WP_310136910.1">
    <property type="nucleotide sequence ID" value="NZ_JAVDTR010000002.1"/>
</dbReference>
<proteinExistence type="predicted"/>
<accession>A0AAP5LPI3</accession>
<evidence type="ECO:0000256" key="1">
    <source>
        <dbReference type="SAM" id="Coils"/>
    </source>
</evidence>
<keyword evidence="1" id="KW-0175">Coiled coil</keyword>
<feature type="coiled-coil region" evidence="1">
    <location>
        <begin position="13"/>
        <end position="119"/>
    </location>
</feature>
<protein>
    <submittedName>
        <fullName evidence="2">Uncharacterized protein</fullName>
    </submittedName>
</protein>
<evidence type="ECO:0000313" key="3">
    <source>
        <dbReference type="Proteomes" id="UP001254832"/>
    </source>
</evidence>
<comment type="caution">
    <text evidence="2">The sequence shown here is derived from an EMBL/GenBank/DDBJ whole genome shotgun (WGS) entry which is preliminary data.</text>
</comment>
<dbReference type="Proteomes" id="UP001254832">
    <property type="component" value="Unassembled WGS sequence"/>
</dbReference>
<reference evidence="2" key="1">
    <citation type="submission" date="2023-07" db="EMBL/GenBank/DDBJ databases">
        <title>Sorghum-associated microbial communities from plants grown in Nebraska, USA.</title>
        <authorList>
            <person name="Schachtman D."/>
        </authorList>
    </citation>
    <scope>NUCLEOTIDE SEQUENCE</scope>
    <source>
        <strain evidence="2">BE80</strain>
    </source>
</reference>
<evidence type="ECO:0000313" key="2">
    <source>
        <dbReference type="EMBL" id="MDR6722524.1"/>
    </source>
</evidence>
<sequence length="313" mass="37094">MGYTEINEQLAILKEKGRIYEKWKSRLAKLNEEENEWKAKVERRLEHLEKEQSDVDRLNSMTLSAFFYNLIGKKQERLEKEELELMESKAEYDTACRMLQDIQEQRLQVQHELDGQRELQFWESDYKQLWGKKEHRLLARDHELQQMVEDREHVIGELKELQEAEREGKRLMLALDRAAEALKSAGNWGVYDMMGGGMISTHIKRSRMDDAQSAINEAGRHLKRFQKELDDVKMAIKADLELGGLLSFADYFFDNLFVDWMVQDKIRKAESQVQEGQSTIRRTMHVLKNEIRAHQATKESLERRYHQHIELAD</sequence>
<name>A0AAP5LPI3_PAEAM</name>
<feature type="coiled-coil region" evidence="1">
    <location>
        <begin position="208"/>
        <end position="235"/>
    </location>
</feature>